<protein>
    <submittedName>
        <fullName evidence="2">Uncharacterized protein</fullName>
    </submittedName>
</protein>
<feature type="region of interest" description="Disordered" evidence="1">
    <location>
        <begin position="1"/>
        <end position="137"/>
    </location>
</feature>
<feature type="compositionally biased region" description="Basic and acidic residues" evidence="1">
    <location>
        <begin position="11"/>
        <end position="137"/>
    </location>
</feature>
<reference evidence="2" key="1">
    <citation type="submission" date="2015-07" db="EMBL/GenBank/DDBJ databases">
        <title>Adaptation to a free-living lifestyle via gene acquisitions in the diplomonad Trepomonas sp. PC1.</title>
        <authorList>
            <person name="Xu F."/>
            <person name="Jerlstrom-Hultqvist J."/>
            <person name="Kolisko M."/>
            <person name="Simpson A.G.B."/>
            <person name="Roger A.J."/>
            <person name="Svard S.G."/>
            <person name="Andersson J.O."/>
        </authorList>
    </citation>
    <scope>NUCLEOTIDE SEQUENCE</scope>
    <source>
        <strain evidence="2">PC1</strain>
    </source>
</reference>
<dbReference type="AlphaFoldDB" id="A0A146JZY5"/>
<name>A0A146JZY5_9EUKA</name>
<dbReference type="EMBL" id="GDID01007560">
    <property type="protein sequence ID" value="JAP89046.1"/>
    <property type="molecule type" value="Transcribed_RNA"/>
</dbReference>
<organism evidence="2">
    <name type="scientific">Trepomonas sp. PC1</name>
    <dbReference type="NCBI Taxonomy" id="1076344"/>
    <lineage>
        <taxon>Eukaryota</taxon>
        <taxon>Metamonada</taxon>
        <taxon>Diplomonadida</taxon>
        <taxon>Hexamitidae</taxon>
        <taxon>Hexamitinae</taxon>
        <taxon>Trepomonas</taxon>
    </lineage>
</organism>
<accession>A0A146JZY5</accession>
<proteinExistence type="predicted"/>
<evidence type="ECO:0000256" key="1">
    <source>
        <dbReference type="SAM" id="MobiDB-lite"/>
    </source>
</evidence>
<feature type="non-terminal residue" evidence="2">
    <location>
        <position position="1"/>
    </location>
</feature>
<evidence type="ECO:0000313" key="2">
    <source>
        <dbReference type="EMBL" id="JAP89046.1"/>
    </source>
</evidence>
<sequence>RKAKPEAQQSEPRRDYGDERRMDGDRDEPRREYFAPREVRRYDDYPRRDERYERPREYDRPYDDYPRRAPEYERREFREPDRRDDRYRAERPPYDRYRESYPADRFRDDRFAERSFPPRDDRRYDRPDRFERPFDRRDDKKVLNDPRIKHITNPRFNKFERQELQRFHDELGDDFEAIGKRMNRNYLECRQQWEMWDSQPEWEMNDQDKMIDLFASGMTDVDIQKELPHRSLLGIQAKLAALNRQGALAVVVRKDPSSAPALSEEQMVMESIVQDAKKLVGKTKDQDQQASQGLLKEILKKIEQIKERVK</sequence>
<gene>
    <name evidence="2" type="ORF">TPC1_31459</name>
</gene>